<protein>
    <recommendedName>
        <fullName evidence="4">Putative pterin-4-alpha-carbinolamine dehydratase</fullName>
        <ecNumber evidence="3">4.2.1.96</ecNumber>
    </recommendedName>
</protein>
<dbReference type="Proteomes" id="UP000295075">
    <property type="component" value="Unassembled WGS sequence"/>
</dbReference>
<organism evidence="7 8">
    <name type="scientific">Kribbella albertanoniae</name>
    <dbReference type="NCBI Taxonomy" id="1266829"/>
    <lineage>
        <taxon>Bacteria</taxon>
        <taxon>Bacillati</taxon>
        <taxon>Actinomycetota</taxon>
        <taxon>Actinomycetes</taxon>
        <taxon>Propionibacteriales</taxon>
        <taxon>Kribbellaceae</taxon>
        <taxon>Kribbella</taxon>
    </lineage>
</organism>
<dbReference type="SUPFAM" id="SSF55248">
    <property type="entry name" value="PCD-like"/>
    <property type="match status" value="1"/>
</dbReference>
<dbReference type="EC" id="4.2.1.96" evidence="3"/>
<keyword evidence="5" id="KW-0456">Lyase</keyword>
<dbReference type="GO" id="GO:0006729">
    <property type="term" value="P:tetrahydrobiopterin biosynthetic process"/>
    <property type="evidence" value="ECO:0007669"/>
    <property type="project" value="InterPro"/>
</dbReference>
<dbReference type="Gene3D" id="3.10.180.10">
    <property type="entry name" value="2,3-Dihydroxybiphenyl 1,2-Dioxygenase, domain 1"/>
    <property type="match status" value="1"/>
</dbReference>
<dbReference type="InterPro" id="IPR041581">
    <property type="entry name" value="Glyoxalase_6"/>
</dbReference>
<accession>A0A4R4PV88</accession>
<keyword evidence="8" id="KW-1185">Reference proteome</keyword>
<evidence type="ECO:0000256" key="5">
    <source>
        <dbReference type="ARBA" id="ARBA00023239"/>
    </source>
</evidence>
<dbReference type="Pfam" id="PF01329">
    <property type="entry name" value="Pterin_4a"/>
    <property type="match status" value="1"/>
</dbReference>
<evidence type="ECO:0000256" key="2">
    <source>
        <dbReference type="ARBA" id="ARBA00006472"/>
    </source>
</evidence>
<dbReference type="Gene3D" id="3.30.1360.20">
    <property type="entry name" value="Transcriptional coactivator/pterin dehydratase"/>
    <property type="match status" value="1"/>
</dbReference>
<dbReference type="RefSeq" id="WP_132409591.1">
    <property type="nucleotide sequence ID" value="NZ_SMKA01000110.1"/>
</dbReference>
<dbReference type="AlphaFoldDB" id="A0A4R4PV88"/>
<reference evidence="7 8" key="1">
    <citation type="submission" date="2019-03" db="EMBL/GenBank/DDBJ databases">
        <title>Draft genome sequences of novel Actinobacteria.</title>
        <authorList>
            <person name="Sahin N."/>
            <person name="Ay H."/>
            <person name="Saygin H."/>
        </authorList>
    </citation>
    <scope>NUCLEOTIDE SEQUENCE [LARGE SCALE GENOMIC DNA]</scope>
    <source>
        <strain evidence="7 8">JCM 30547</strain>
    </source>
</reference>
<evidence type="ECO:0000259" key="6">
    <source>
        <dbReference type="Pfam" id="PF18029"/>
    </source>
</evidence>
<comment type="caution">
    <text evidence="7">The sequence shown here is derived from an EMBL/GenBank/DDBJ whole genome shotgun (WGS) entry which is preliminary data.</text>
</comment>
<dbReference type="InterPro" id="IPR029068">
    <property type="entry name" value="Glyas_Bleomycin-R_OHBP_Dase"/>
</dbReference>
<dbReference type="GO" id="GO:0008124">
    <property type="term" value="F:4-alpha-hydroxytetrahydrobiopterin dehydratase activity"/>
    <property type="evidence" value="ECO:0007669"/>
    <property type="project" value="UniProtKB-EC"/>
</dbReference>
<dbReference type="EMBL" id="SMKA01000110">
    <property type="protein sequence ID" value="TDC26360.1"/>
    <property type="molecule type" value="Genomic_DNA"/>
</dbReference>
<dbReference type="InterPro" id="IPR001533">
    <property type="entry name" value="Pterin_deHydtase"/>
</dbReference>
<dbReference type="InterPro" id="IPR036428">
    <property type="entry name" value="PCD_sf"/>
</dbReference>
<dbReference type="Pfam" id="PF18029">
    <property type="entry name" value="Glyoxalase_6"/>
    <property type="match status" value="1"/>
</dbReference>
<evidence type="ECO:0000256" key="3">
    <source>
        <dbReference type="ARBA" id="ARBA00013252"/>
    </source>
</evidence>
<feature type="domain" description="Glyoxalase-like" evidence="6">
    <location>
        <begin position="118"/>
        <end position="219"/>
    </location>
</feature>
<evidence type="ECO:0000313" key="8">
    <source>
        <dbReference type="Proteomes" id="UP000295075"/>
    </source>
</evidence>
<comment type="similarity">
    <text evidence="2">Belongs to the pterin-4-alpha-carbinolamine dehydratase family.</text>
</comment>
<evidence type="ECO:0000256" key="4">
    <source>
        <dbReference type="ARBA" id="ARBA00021735"/>
    </source>
</evidence>
<name>A0A4R4PV88_9ACTN</name>
<evidence type="ECO:0000256" key="1">
    <source>
        <dbReference type="ARBA" id="ARBA00001554"/>
    </source>
</evidence>
<sequence length="224" mass="24237">MDVLSVQAIQEAGLADWSKLEQALHARFLVGSFADAVGFVQAVGEISAGHDPEVRLTSTFVDLKLLTPDAVYRGKDGTEEVWPSVTQLDIDLAREISALAAARGLKPDLDGIFQVELGLDTHDADEIGPFWAALLTGDVANYDHPAVVDPTGRTPNLWFQKTSPHETPRQRFHYDLWMPIALAPARIEAAVAAGGTVTFDEDPSFTVLSDAQGNRACICTIQGR</sequence>
<evidence type="ECO:0000313" key="7">
    <source>
        <dbReference type="EMBL" id="TDC26360.1"/>
    </source>
</evidence>
<dbReference type="OrthoDB" id="15077at2"/>
<gene>
    <name evidence="7" type="ORF">E1261_22580</name>
</gene>
<proteinExistence type="inferred from homology"/>
<comment type="catalytic activity">
    <reaction evidence="1">
        <text>(4aS,6R)-4a-hydroxy-L-erythro-5,6,7,8-tetrahydrobiopterin = (6R)-L-erythro-6,7-dihydrobiopterin + H2O</text>
        <dbReference type="Rhea" id="RHEA:11920"/>
        <dbReference type="ChEBI" id="CHEBI:15377"/>
        <dbReference type="ChEBI" id="CHEBI:15642"/>
        <dbReference type="ChEBI" id="CHEBI:43120"/>
        <dbReference type="EC" id="4.2.1.96"/>
    </reaction>
</comment>